<proteinExistence type="predicted"/>
<evidence type="ECO:0000313" key="3">
    <source>
        <dbReference type="EnsemblProtists" id="EKX34512"/>
    </source>
</evidence>
<name>L1IEJ0_GUITC</name>
<evidence type="ECO:0000313" key="2">
    <source>
        <dbReference type="EMBL" id="EKX34512.1"/>
    </source>
</evidence>
<feature type="region of interest" description="Disordered" evidence="1">
    <location>
        <begin position="163"/>
        <end position="188"/>
    </location>
</feature>
<dbReference type="Proteomes" id="UP000011087">
    <property type="component" value="Unassembled WGS sequence"/>
</dbReference>
<dbReference type="KEGG" id="gtt:GUITHDRAFT_119350"/>
<dbReference type="AlphaFoldDB" id="L1IEJ0"/>
<evidence type="ECO:0000313" key="4">
    <source>
        <dbReference type="Proteomes" id="UP000011087"/>
    </source>
</evidence>
<organism evidence="2">
    <name type="scientific">Guillardia theta (strain CCMP2712)</name>
    <name type="common">Cryptophyte</name>
    <dbReference type="NCBI Taxonomy" id="905079"/>
    <lineage>
        <taxon>Eukaryota</taxon>
        <taxon>Cryptophyceae</taxon>
        <taxon>Pyrenomonadales</taxon>
        <taxon>Geminigeraceae</taxon>
        <taxon>Guillardia</taxon>
    </lineage>
</organism>
<gene>
    <name evidence="2" type="ORF">GUITHDRAFT_119350</name>
</gene>
<dbReference type="EnsemblProtists" id="EKX34512">
    <property type="protein sequence ID" value="EKX34512"/>
    <property type="gene ID" value="GUITHDRAFT_119350"/>
</dbReference>
<dbReference type="PaxDb" id="55529-EKX34512"/>
<dbReference type="GeneID" id="17291218"/>
<dbReference type="EMBL" id="JH993108">
    <property type="protein sequence ID" value="EKX34512.1"/>
    <property type="molecule type" value="Genomic_DNA"/>
</dbReference>
<reference evidence="3" key="3">
    <citation type="submission" date="2016-03" db="UniProtKB">
        <authorList>
            <consortium name="EnsemblProtists"/>
        </authorList>
    </citation>
    <scope>IDENTIFICATION</scope>
</reference>
<evidence type="ECO:0000256" key="1">
    <source>
        <dbReference type="SAM" id="MobiDB-lite"/>
    </source>
</evidence>
<sequence length="297" mass="32784">MVRPVASDENKALGLKFAATVTSEVSNQGRNVIARSGSLSIFSALRDCCPSAIRNNDPWIGRYGMTEIEFNKVLEKNGFSKIRDRGAGAPIIEFDNSDNVKAARYFFANRKWRNPKDPEDLEVLKRGWQSLQNTSYIFSGQCTLERFLSVCSQFHEHWERELRRSNSETGRPAMHSSVSSDCSETEPPLKKKKLNLPTINASAPSIYIPNLVASSLPARLGLMFSNGMFAQEPSWPKLAALRPEVAVEASSALKGIEEKVPSLTRCDQNDLAAADILLAMKAKAKPAVQTSGDVVCF</sequence>
<reference evidence="4" key="2">
    <citation type="submission" date="2012-11" db="EMBL/GenBank/DDBJ databases">
        <authorList>
            <person name="Kuo A."/>
            <person name="Curtis B.A."/>
            <person name="Tanifuji G."/>
            <person name="Burki F."/>
            <person name="Gruber A."/>
            <person name="Irimia M."/>
            <person name="Maruyama S."/>
            <person name="Arias M.C."/>
            <person name="Ball S.G."/>
            <person name="Gile G.H."/>
            <person name="Hirakawa Y."/>
            <person name="Hopkins J.F."/>
            <person name="Rensing S.A."/>
            <person name="Schmutz J."/>
            <person name="Symeonidi A."/>
            <person name="Elias M."/>
            <person name="Eveleigh R.J."/>
            <person name="Herman E.K."/>
            <person name="Klute M.J."/>
            <person name="Nakayama T."/>
            <person name="Obornik M."/>
            <person name="Reyes-Prieto A."/>
            <person name="Armbrust E.V."/>
            <person name="Aves S.J."/>
            <person name="Beiko R.G."/>
            <person name="Coutinho P."/>
            <person name="Dacks J.B."/>
            <person name="Durnford D.G."/>
            <person name="Fast N.M."/>
            <person name="Green B.R."/>
            <person name="Grisdale C."/>
            <person name="Hempe F."/>
            <person name="Henrissat B."/>
            <person name="Hoppner M.P."/>
            <person name="Ishida K.-I."/>
            <person name="Kim E."/>
            <person name="Koreny L."/>
            <person name="Kroth P.G."/>
            <person name="Liu Y."/>
            <person name="Malik S.-B."/>
            <person name="Maier U.G."/>
            <person name="McRose D."/>
            <person name="Mock T."/>
            <person name="Neilson J.A."/>
            <person name="Onodera N.T."/>
            <person name="Poole A.M."/>
            <person name="Pritham E.J."/>
            <person name="Richards T.A."/>
            <person name="Rocap G."/>
            <person name="Roy S.W."/>
            <person name="Sarai C."/>
            <person name="Schaack S."/>
            <person name="Shirato S."/>
            <person name="Slamovits C.H."/>
            <person name="Spencer D.F."/>
            <person name="Suzuki S."/>
            <person name="Worden A.Z."/>
            <person name="Zauner S."/>
            <person name="Barry K."/>
            <person name="Bell C."/>
            <person name="Bharti A.K."/>
            <person name="Crow J.A."/>
            <person name="Grimwood J."/>
            <person name="Kramer R."/>
            <person name="Lindquist E."/>
            <person name="Lucas S."/>
            <person name="Salamov A."/>
            <person name="McFadden G.I."/>
            <person name="Lane C.E."/>
            <person name="Keeling P.J."/>
            <person name="Gray M.W."/>
            <person name="Grigoriev I.V."/>
            <person name="Archibald J.M."/>
        </authorList>
    </citation>
    <scope>NUCLEOTIDE SEQUENCE</scope>
    <source>
        <strain evidence="4">CCMP2712</strain>
    </source>
</reference>
<accession>L1IEJ0</accession>
<dbReference type="RefSeq" id="XP_005821492.1">
    <property type="nucleotide sequence ID" value="XM_005821435.1"/>
</dbReference>
<keyword evidence="4" id="KW-1185">Reference proteome</keyword>
<dbReference type="HOGENOM" id="CLU_938278_0_0_1"/>
<reference evidence="2 4" key="1">
    <citation type="journal article" date="2012" name="Nature">
        <title>Algal genomes reveal evolutionary mosaicism and the fate of nucleomorphs.</title>
        <authorList>
            <consortium name="DOE Joint Genome Institute"/>
            <person name="Curtis B.A."/>
            <person name="Tanifuji G."/>
            <person name="Burki F."/>
            <person name="Gruber A."/>
            <person name="Irimia M."/>
            <person name="Maruyama S."/>
            <person name="Arias M.C."/>
            <person name="Ball S.G."/>
            <person name="Gile G.H."/>
            <person name="Hirakawa Y."/>
            <person name="Hopkins J.F."/>
            <person name="Kuo A."/>
            <person name="Rensing S.A."/>
            <person name="Schmutz J."/>
            <person name="Symeonidi A."/>
            <person name="Elias M."/>
            <person name="Eveleigh R.J."/>
            <person name="Herman E.K."/>
            <person name="Klute M.J."/>
            <person name="Nakayama T."/>
            <person name="Obornik M."/>
            <person name="Reyes-Prieto A."/>
            <person name="Armbrust E.V."/>
            <person name="Aves S.J."/>
            <person name="Beiko R.G."/>
            <person name="Coutinho P."/>
            <person name="Dacks J.B."/>
            <person name="Durnford D.G."/>
            <person name="Fast N.M."/>
            <person name="Green B.R."/>
            <person name="Grisdale C.J."/>
            <person name="Hempel F."/>
            <person name="Henrissat B."/>
            <person name="Hoppner M.P."/>
            <person name="Ishida K."/>
            <person name="Kim E."/>
            <person name="Koreny L."/>
            <person name="Kroth P.G."/>
            <person name="Liu Y."/>
            <person name="Malik S.B."/>
            <person name="Maier U.G."/>
            <person name="McRose D."/>
            <person name="Mock T."/>
            <person name="Neilson J.A."/>
            <person name="Onodera N.T."/>
            <person name="Poole A.M."/>
            <person name="Pritham E.J."/>
            <person name="Richards T.A."/>
            <person name="Rocap G."/>
            <person name="Roy S.W."/>
            <person name="Sarai C."/>
            <person name="Schaack S."/>
            <person name="Shirato S."/>
            <person name="Slamovits C.H."/>
            <person name="Spencer D.F."/>
            <person name="Suzuki S."/>
            <person name="Worden A.Z."/>
            <person name="Zauner S."/>
            <person name="Barry K."/>
            <person name="Bell C."/>
            <person name="Bharti A.K."/>
            <person name="Crow J.A."/>
            <person name="Grimwood J."/>
            <person name="Kramer R."/>
            <person name="Lindquist E."/>
            <person name="Lucas S."/>
            <person name="Salamov A."/>
            <person name="McFadden G.I."/>
            <person name="Lane C.E."/>
            <person name="Keeling P.J."/>
            <person name="Gray M.W."/>
            <person name="Grigoriev I.V."/>
            <person name="Archibald J.M."/>
        </authorList>
    </citation>
    <scope>NUCLEOTIDE SEQUENCE</scope>
    <source>
        <strain evidence="2 4">CCMP2712</strain>
    </source>
</reference>
<protein>
    <submittedName>
        <fullName evidence="2 3">Uncharacterized protein</fullName>
    </submittedName>
</protein>